<dbReference type="GO" id="GO:0016616">
    <property type="term" value="F:oxidoreductase activity, acting on the CH-OH group of donors, NAD or NADP as acceptor"/>
    <property type="evidence" value="ECO:0007669"/>
    <property type="project" value="UniProtKB-ARBA"/>
</dbReference>
<protein>
    <recommendedName>
        <fullName evidence="3">NADP-dependent oxidoreductase domain-containing protein</fullName>
    </recommendedName>
</protein>
<dbReference type="InterPro" id="IPR018170">
    <property type="entry name" value="Aldo/ket_reductase_CS"/>
</dbReference>
<organism evidence="4 5">
    <name type="scientific">Hortaea werneckii</name>
    <name type="common">Black yeast</name>
    <name type="synonym">Cladosporium werneckii</name>
    <dbReference type="NCBI Taxonomy" id="91943"/>
    <lineage>
        <taxon>Eukaryota</taxon>
        <taxon>Fungi</taxon>
        <taxon>Dikarya</taxon>
        <taxon>Ascomycota</taxon>
        <taxon>Pezizomycotina</taxon>
        <taxon>Dothideomycetes</taxon>
        <taxon>Dothideomycetidae</taxon>
        <taxon>Mycosphaerellales</taxon>
        <taxon>Teratosphaeriaceae</taxon>
        <taxon>Hortaea</taxon>
    </lineage>
</organism>
<dbReference type="AlphaFoldDB" id="A0A3M6W988"/>
<dbReference type="Pfam" id="PF00248">
    <property type="entry name" value="Aldo_ket_red"/>
    <property type="match status" value="1"/>
</dbReference>
<dbReference type="InterPro" id="IPR020471">
    <property type="entry name" value="AKR"/>
</dbReference>
<dbReference type="PRINTS" id="PR00069">
    <property type="entry name" value="ALDKETRDTASE"/>
</dbReference>
<keyword evidence="2" id="KW-0732">Signal</keyword>
<sequence>MSRWSAWTTATPCLVAAKRAFLSAQQCHEDGQTKHPKHRRRTPRVEASLANFILARSPKHIKHPETQPIAAMSASFTLNTGAKIPAVGLGTWQSDPGQVATAVENALKSGYRHIDAAFVYGNENEVGDGIRKAIEGGVCKREDIFVTSKLWCTYHRTPEACLDEGLKRLGLDYIDLYLMHWPVPMNPNGNHPMFPKHEDGSRDLDMKEWNHIKTWKEMEKLLKTGKTRAIGVSNYSVKFLEELLPHCEVMPAANQIENHPYCPQQDIVDLCKSKGILVEAYSPLGSTGSPLFQEEGVQEVAKKHNVGPGTILISYQALTPGAVNKGQCALPKSVTPSRIEENLKTVKLDSSDMDALEGIHKKKGITRFVYPAFGVNLGFPDKQ</sequence>
<comment type="caution">
    <text evidence="4">The sequence shown here is derived from an EMBL/GenBank/DDBJ whole genome shotgun (WGS) entry which is preliminary data.</text>
</comment>
<dbReference type="OrthoDB" id="416253at2759"/>
<dbReference type="FunFam" id="3.20.20.100:FF:000002">
    <property type="entry name" value="2,5-diketo-D-gluconic acid reductase A"/>
    <property type="match status" value="1"/>
</dbReference>
<dbReference type="PANTHER" id="PTHR11732">
    <property type="entry name" value="ALDO/KETO REDUCTASE"/>
    <property type="match status" value="1"/>
</dbReference>
<keyword evidence="1" id="KW-0560">Oxidoreductase</keyword>
<evidence type="ECO:0000313" key="5">
    <source>
        <dbReference type="Proteomes" id="UP000281245"/>
    </source>
</evidence>
<dbReference type="SUPFAM" id="SSF51430">
    <property type="entry name" value="NAD(P)-linked oxidoreductase"/>
    <property type="match status" value="1"/>
</dbReference>
<feature type="domain" description="NADP-dependent oxidoreductase" evidence="3">
    <location>
        <begin position="87"/>
        <end position="359"/>
    </location>
</feature>
<proteinExistence type="predicted"/>
<feature type="chain" id="PRO_5018183432" description="NADP-dependent oxidoreductase domain-containing protein" evidence="2">
    <location>
        <begin position="18"/>
        <end position="383"/>
    </location>
</feature>
<evidence type="ECO:0000256" key="2">
    <source>
        <dbReference type="SAM" id="SignalP"/>
    </source>
</evidence>
<dbReference type="InterPro" id="IPR023210">
    <property type="entry name" value="NADP_OxRdtase_dom"/>
</dbReference>
<evidence type="ECO:0000259" key="3">
    <source>
        <dbReference type="Pfam" id="PF00248"/>
    </source>
</evidence>
<dbReference type="Proteomes" id="UP000281245">
    <property type="component" value="Unassembled WGS sequence"/>
</dbReference>
<dbReference type="PROSITE" id="PS00062">
    <property type="entry name" value="ALDOKETO_REDUCTASE_2"/>
    <property type="match status" value="1"/>
</dbReference>
<name>A0A3M6W988_HORWE</name>
<dbReference type="PROSITE" id="PS00798">
    <property type="entry name" value="ALDOKETO_REDUCTASE_1"/>
    <property type="match status" value="1"/>
</dbReference>
<gene>
    <name evidence="4" type="ORF">D0869_11992</name>
</gene>
<evidence type="ECO:0000313" key="4">
    <source>
        <dbReference type="EMBL" id="RMX75048.1"/>
    </source>
</evidence>
<accession>A0A3M6W988</accession>
<dbReference type="EMBL" id="QWIJ01001376">
    <property type="protein sequence ID" value="RMX75048.1"/>
    <property type="molecule type" value="Genomic_DNA"/>
</dbReference>
<reference evidence="4 5" key="1">
    <citation type="journal article" date="2018" name="BMC Genomics">
        <title>Genomic evidence for intraspecific hybridization in a clonal and extremely halotolerant yeast.</title>
        <authorList>
            <person name="Gostincar C."/>
            <person name="Stajich J.E."/>
            <person name="Zupancic J."/>
            <person name="Zalar P."/>
            <person name="Gunde-Cimerman N."/>
        </authorList>
    </citation>
    <scope>NUCLEOTIDE SEQUENCE [LARGE SCALE GENOMIC DNA]</scope>
    <source>
        <strain evidence="4 5">EXF-6656</strain>
    </source>
</reference>
<dbReference type="Gene3D" id="3.20.20.100">
    <property type="entry name" value="NADP-dependent oxidoreductase domain"/>
    <property type="match status" value="1"/>
</dbReference>
<feature type="signal peptide" evidence="2">
    <location>
        <begin position="1"/>
        <end position="17"/>
    </location>
</feature>
<dbReference type="InterPro" id="IPR036812">
    <property type="entry name" value="NAD(P)_OxRdtase_dom_sf"/>
</dbReference>
<evidence type="ECO:0000256" key="1">
    <source>
        <dbReference type="ARBA" id="ARBA00023002"/>
    </source>
</evidence>